<sequence length="373" mass="39308">MNCRPESRSVYADLRRRLREGPPDVSITALPDGSIDVRCRVEFGAGGVVRSRERFGEAIASGAHKSARLIPTAREPGGQAVNLALGAHALGADVRLLGHLDAEGMSPFPFPAHSFGAPATVHLLEFTDETVMLAEEAPGLRSWGYAELSAAVAAMDRPLAADVVCWGNWVSAPRTTATLRTLADRRDSLPGTLLVDPGDLVDSDPDAIRDLFDALTALESVVDVVFNANRREIRACVAVLDPPVRTPDDGKREDPPDSRSVEIASADDGTQLRSLRAATGLSGVVMHAADRAMMATTDRESIVSVPNLETGPPVRWTGGGDRFGAGLAVGMGAGWPVETALACGNAAASYYLTHDRTGEADDLAAFLANATPP</sequence>
<gene>
    <name evidence="2" type="ORF">SAMN05216564_10445</name>
</gene>
<reference evidence="3" key="1">
    <citation type="submission" date="2016-10" db="EMBL/GenBank/DDBJ databases">
        <authorList>
            <person name="Varghese N."/>
            <person name="Submissions S."/>
        </authorList>
    </citation>
    <scope>NUCLEOTIDE SEQUENCE [LARGE SCALE GENOMIC DNA]</scope>
    <source>
        <strain evidence="3">DC30,IBRC 10041,KCTC 4046</strain>
    </source>
</reference>
<dbReference type="EMBL" id="FNPC01000004">
    <property type="protein sequence ID" value="SDY24591.1"/>
    <property type="molecule type" value="Genomic_DNA"/>
</dbReference>
<dbReference type="OrthoDB" id="252614at2157"/>
<organism evidence="2 3">
    <name type="scientific">Halopenitus persicus</name>
    <dbReference type="NCBI Taxonomy" id="1048396"/>
    <lineage>
        <taxon>Archaea</taxon>
        <taxon>Methanobacteriati</taxon>
        <taxon>Methanobacteriota</taxon>
        <taxon>Stenosarchaea group</taxon>
        <taxon>Halobacteria</taxon>
        <taxon>Halobacteriales</taxon>
        <taxon>Haloferacaceae</taxon>
        <taxon>Halopenitus</taxon>
    </lineage>
</organism>
<dbReference type="RefSeq" id="WP_143114400.1">
    <property type="nucleotide sequence ID" value="NZ_FNPC01000004.1"/>
</dbReference>
<keyword evidence="3" id="KW-1185">Reference proteome</keyword>
<evidence type="ECO:0000313" key="3">
    <source>
        <dbReference type="Proteomes" id="UP000199079"/>
    </source>
</evidence>
<dbReference type="AlphaFoldDB" id="A0A1H3IAB0"/>
<protein>
    <submittedName>
        <fullName evidence="2">Sugar or nucleoside kinase, ribokinase family</fullName>
    </submittedName>
</protein>
<evidence type="ECO:0000256" key="1">
    <source>
        <dbReference type="SAM" id="MobiDB-lite"/>
    </source>
</evidence>
<dbReference type="GO" id="GO:0016301">
    <property type="term" value="F:kinase activity"/>
    <property type="evidence" value="ECO:0007669"/>
    <property type="project" value="UniProtKB-KW"/>
</dbReference>
<proteinExistence type="predicted"/>
<dbReference type="InterPro" id="IPR029056">
    <property type="entry name" value="Ribokinase-like"/>
</dbReference>
<feature type="compositionally biased region" description="Basic and acidic residues" evidence="1">
    <location>
        <begin position="246"/>
        <end position="260"/>
    </location>
</feature>
<dbReference type="Gene3D" id="3.40.1190.20">
    <property type="match status" value="1"/>
</dbReference>
<feature type="region of interest" description="Disordered" evidence="1">
    <location>
        <begin position="242"/>
        <end position="262"/>
    </location>
</feature>
<accession>A0A1H3IAB0</accession>
<dbReference type="InterPro" id="IPR057621">
    <property type="entry name" value="Khk_prokaryotic"/>
</dbReference>
<keyword evidence="2" id="KW-0418">Kinase</keyword>
<dbReference type="Pfam" id="PF25270">
    <property type="entry name" value="Khk"/>
    <property type="match status" value="1"/>
</dbReference>
<evidence type="ECO:0000313" key="2">
    <source>
        <dbReference type="EMBL" id="SDY24591.1"/>
    </source>
</evidence>
<dbReference type="SUPFAM" id="SSF53613">
    <property type="entry name" value="Ribokinase-like"/>
    <property type="match status" value="1"/>
</dbReference>
<keyword evidence="2" id="KW-0808">Transferase</keyword>
<dbReference type="Proteomes" id="UP000199079">
    <property type="component" value="Unassembled WGS sequence"/>
</dbReference>
<name>A0A1H3IAB0_9EURY</name>